<evidence type="ECO:0000313" key="32">
    <source>
        <dbReference type="Proteomes" id="UP000544530"/>
    </source>
</evidence>
<evidence type="ECO:0000256" key="4">
    <source>
        <dbReference type="ARBA" id="ARBA00022475"/>
    </source>
</evidence>
<dbReference type="Proteomes" id="UP000522199">
    <property type="component" value="Unassembled WGS sequence"/>
</dbReference>
<evidence type="ECO:0000313" key="23">
    <source>
        <dbReference type="Proteomes" id="UP000322220"/>
    </source>
</evidence>
<keyword evidence="3 8" id="KW-0813">Transport</keyword>
<dbReference type="KEGG" id="lmok:CQ02_05580"/>
<evidence type="ECO:0000256" key="8">
    <source>
        <dbReference type="RuleBase" id="RU361157"/>
    </source>
</evidence>
<reference evidence="18" key="8">
    <citation type="submission" date="2019-10" db="EMBL/GenBank/DDBJ databases">
        <authorList>
            <consortium name="NCBI Pathogen Detection Project"/>
        </authorList>
    </citation>
    <scope>NUCLEOTIDE SEQUENCE</scope>
    <source>
        <strain evidence="18">09CEB371LM</strain>
    </source>
</reference>
<comment type="similarity">
    <text evidence="2 8">Belongs to the ABC-2 integral membrane protein family.</text>
</comment>
<dbReference type="EMBL" id="QXLS01000001">
    <property type="protein sequence ID" value="RKA10638.1"/>
    <property type="molecule type" value="Genomic_DNA"/>
</dbReference>
<feature type="transmembrane region" description="Helical" evidence="8">
    <location>
        <begin position="148"/>
        <end position="174"/>
    </location>
</feature>
<evidence type="ECO:0000313" key="21">
    <source>
        <dbReference type="EMBL" id="TYU56304.1"/>
    </source>
</evidence>
<feature type="transmembrane region" description="Helical" evidence="8">
    <location>
        <begin position="116"/>
        <end position="136"/>
    </location>
</feature>
<keyword evidence="7 8" id="KW-0472">Membrane</keyword>
<name>A0A0B8R656_LISMN</name>
<dbReference type="EMBL" id="AABEKY010000004">
    <property type="protein sequence ID" value="EAG9387457.1"/>
    <property type="molecule type" value="Genomic_DNA"/>
</dbReference>
<evidence type="ECO:0000313" key="11">
    <source>
        <dbReference type="EMBL" id="EAC7479656.1"/>
    </source>
</evidence>
<feature type="transmembrane region" description="Helical" evidence="8">
    <location>
        <begin position="34"/>
        <end position="54"/>
    </location>
</feature>
<dbReference type="EMBL" id="AAAIXK010000001">
    <property type="protein sequence ID" value="EAC5548971.1"/>
    <property type="molecule type" value="Genomic_DNA"/>
</dbReference>
<reference evidence="17 26" key="6">
    <citation type="submission" date="2019-08" db="EMBL/GenBank/DDBJ databases">
        <authorList>
            <person name="Ashton P.M."/>
            <person name="Dallman T."/>
            <person name="Nair S."/>
            <person name="De Pinna E."/>
            <person name="Peters T."/>
            <person name="Grant K."/>
        </authorList>
    </citation>
    <scope>NUCLEOTIDE SEQUENCE [LARGE SCALE GENOMIC DNA]</scope>
    <source>
        <strain evidence="17 26">788324</strain>
    </source>
</reference>
<dbReference type="AlphaFoldDB" id="A0A0B8R656"/>
<reference evidence="16 27" key="7">
    <citation type="submission" date="2019-09" db="EMBL/GenBank/DDBJ databases">
        <authorList>
            <consortium name="PulseNet: The National Subtyping Network for Foodborne Disease Surveillance"/>
            <person name="Tarr C.L."/>
            <person name="Trees E."/>
            <person name="Katz L.S."/>
            <person name="Carleton-Romer H.A."/>
            <person name="Stroika S."/>
            <person name="Kucerova Z."/>
            <person name="Roache K.F."/>
            <person name="Sabol A.L."/>
            <person name="Besser J."/>
            <person name="Gerner-Smidt P."/>
        </authorList>
    </citation>
    <scope>NUCLEOTIDE SEQUENCE [LARGE SCALE GENOMIC DNA]</scope>
    <source>
        <strain evidence="16 27">PNUSAL005692</strain>
    </source>
</reference>
<evidence type="ECO:0000256" key="1">
    <source>
        <dbReference type="ARBA" id="ARBA00004651"/>
    </source>
</evidence>
<evidence type="ECO:0000313" key="10">
    <source>
        <dbReference type="EMBL" id="EAC5548971.1"/>
    </source>
</evidence>
<evidence type="ECO:0000313" key="22">
    <source>
        <dbReference type="Proteomes" id="UP000272537"/>
    </source>
</evidence>
<gene>
    <name evidence="20" type="primary">tagg</name>
    <name evidence="10" type="ORF">ARY78_00825</name>
    <name evidence="12" type="ORF">CA369_12955</name>
    <name evidence="14" type="ORF">CW845_08155</name>
    <name evidence="13" type="ORF">CW895_00245</name>
    <name evidence="11" type="ORF">DQ70_03030</name>
    <name evidence="20" type="ORF">DYZ80_00165</name>
    <name evidence="15" type="ORF">E5F58_01095</name>
    <name evidence="16" type="ORF">F6515_11310</name>
    <name evidence="17" type="ORF">FV747_14145</name>
    <name evidence="21" type="ORF">FZW98_01855</name>
    <name evidence="18" type="ORF">GHH22_15635</name>
    <name evidence="19" type="ORF">HZJ64_13130</name>
</gene>
<dbReference type="GO" id="GO:0005886">
    <property type="term" value="C:plasma membrane"/>
    <property type="evidence" value="ECO:0007669"/>
    <property type="project" value="UniProtKB-SubCell"/>
</dbReference>
<dbReference type="Proteomes" id="UP000365297">
    <property type="component" value="Unassembled WGS sequence"/>
</dbReference>
<evidence type="ECO:0000313" key="20">
    <source>
        <dbReference type="EMBL" id="RKA10638.1"/>
    </source>
</evidence>
<dbReference type="EMBL" id="AAAJWF010000001">
    <property type="protein sequence ID" value="EAC7479656.1"/>
    <property type="molecule type" value="Genomic_DNA"/>
</dbReference>
<evidence type="ECO:0000313" key="31">
    <source>
        <dbReference type="Proteomes" id="UP000528151"/>
    </source>
</evidence>
<evidence type="ECO:0000313" key="14">
    <source>
        <dbReference type="EMBL" id="EAG9387457.1"/>
    </source>
</evidence>
<reference evidence="18" key="2">
    <citation type="journal article" date="2018" name="Genome Biol.">
        <title>SKESA: strategic k-mer extension for scrupulous assemblies.</title>
        <authorList>
            <person name="Souvorov A."/>
            <person name="Agarwala R."/>
            <person name="Lipman D.J."/>
        </authorList>
    </citation>
    <scope>NUCLEOTIDE SEQUENCE [LARGE SCALE GENOMIC DNA]</scope>
    <source>
        <strain evidence="18">09CEB371LM</strain>
    </source>
</reference>
<evidence type="ECO:0000313" key="24">
    <source>
        <dbReference type="Proteomes" id="UP000365297"/>
    </source>
</evidence>
<dbReference type="KEGG" id="lmv:Y193_10385"/>
<evidence type="ECO:0000313" key="30">
    <source>
        <dbReference type="Proteomes" id="UP000527632"/>
    </source>
</evidence>
<dbReference type="Proteomes" id="UP000322220">
    <property type="component" value="Unassembled WGS sequence"/>
</dbReference>
<evidence type="ECO:0000256" key="5">
    <source>
        <dbReference type="ARBA" id="ARBA00022692"/>
    </source>
</evidence>
<dbReference type="EMBL" id="AABGUK010000001">
    <property type="protein sequence ID" value="EAH4240592.1"/>
    <property type="molecule type" value="Genomic_DNA"/>
</dbReference>
<dbReference type="Proteomes" id="UP000272537">
    <property type="component" value="Unassembled WGS sequence"/>
</dbReference>
<proteinExistence type="inferred from homology"/>
<dbReference type="Proteomes" id="UP000527632">
    <property type="component" value="Unassembled WGS sequence"/>
</dbReference>
<dbReference type="EMBL" id="DAAEEB010000017">
    <property type="protein sequence ID" value="HAA8054567.1"/>
    <property type="molecule type" value="Genomic_DNA"/>
</dbReference>
<dbReference type="Proteomes" id="UP000840039">
    <property type="component" value="Unassembled WGS sequence"/>
</dbReference>
<dbReference type="Proteomes" id="UP000544530">
    <property type="component" value="Unassembled WGS sequence"/>
</dbReference>
<evidence type="ECO:0000313" key="29">
    <source>
        <dbReference type="Proteomes" id="UP000524387"/>
    </source>
</evidence>
<comment type="caution">
    <text evidence="17">The sequence shown here is derived from an EMBL/GenBank/DDBJ whole genome shotgun (WGS) entry which is preliminary data.</text>
</comment>
<evidence type="ECO:0000313" key="16">
    <source>
        <dbReference type="EMBL" id="ECY9783570.1"/>
    </source>
</evidence>
<evidence type="ECO:0000256" key="6">
    <source>
        <dbReference type="ARBA" id="ARBA00022989"/>
    </source>
</evidence>
<evidence type="ECO:0000313" key="15">
    <source>
        <dbReference type="EMBL" id="EAH4240592.1"/>
    </source>
</evidence>
<accession>A0A0B8R656</accession>
<dbReference type="EMBL" id="VTIK01000001">
    <property type="protein sequence ID" value="TYU56304.1"/>
    <property type="molecule type" value="Genomic_DNA"/>
</dbReference>
<dbReference type="SMR" id="A0A0B8R656"/>
<feature type="transmembrane region" description="Helical" evidence="8">
    <location>
        <begin position="186"/>
        <end position="206"/>
    </location>
</feature>
<evidence type="ECO:0000313" key="17">
    <source>
        <dbReference type="EMBL" id="EDO0987139.1"/>
    </source>
</evidence>
<dbReference type="PROSITE" id="PS51012">
    <property type="entry name" value="ABC_TM2"/>
    <property type="match status" value="1"/>
</dbReference>
<dbReference type="Proteomes" id="UP000524387">
    <property type="component" value="Unassembled WGS sequence"/>
</dbReference>
<keyword evidence="5 8" id="KW-0812">Transmembrane</keyword>
<evidence type="ECO:0000256" key="3">
    <source>
        <dbReference type="ARBA" id="ARBA00022448"/>
    </source>
</evidence>
<dbReference type="EMBL" id="AABBZO010000017">
    <property type="protein sequence ID" value="EAG4463204.1"/>
    <property type="molecule type" value="Genomic_DNA"/>
</dbReference>
<reference evidence="24 25" key="3">
    <citation type="submission" date="2018-06" db="EMBL/GenBank/DDBJ databases">
        <authorList>
            <consortium name="GenomeTrakr: Next Generation Sequencing Network for Food Pathogen Tracability"/>
        </authorList>
    </citation>
    <scope>NUCLEOTIDE SEQUENCE [LARGE SCALE GENOMIC DNA]</scope>
    <source>
        <strain evidence="11 25">CFSAN008042</strain>
        <strain evidence="12 31">CFSAN063727</strain>
        <strain evidence="10 24">FDA00007096</strain>
        <strain evidence="15 30">LS1344</strain>
    </source>
</reference>
<protein>
    <recommendedName>
        <fullName evidence="8">Transport permease protein</fullName>
    </recommendedName>
</protein>
<dbReference type="PANTHER" id="PTHR30413:SF10">
    <property type="entry name" value="CAPSULE POLYSACCHARIDE EXPORT INNER-MEMBRANE PROTEIN CTRC"/>
    <property type="match status" value="1"/>
</dbReference>
<dbReference type="RefSeq" id="WP_003736234.1">
    <property type="nucleotide sequence ID" value="NC_021825.2"/>
</dbReference>
<reference evidence="21 23" key="5">
    <citation type="submission" date="2019-08" db="EMBL/GenBank/DDBJ databases">
        <title>Soil Listeria distribution.</title>
        <authorList>
            <person name="Liao J."/>
        </authorList>
    </citation>
    <scope>NUCLEOTIDE SEQUENCE [LARGE SCALE GENOMIC DNA]</scope>
    <source>
        <strain evidence="21 23">IN-RH-2-BL1</strain>
    </source>
</reference>
<dbReference type="EMBL" id="JACAVN010000010">
    <property type="protein sequence ID" value="NYA02780.1"/>
    <property type="molecule type" value="Genomic_DNA"/>
</dbReference>
<dbReference type="Proteomes" id="UP000368512">
    <property type="component" value="Unassembled WGS sequence"/>
</dbReference>
<evidence type="ECO:0000259" key="9">
    <source>
        <dbReference type="PROSITE" id="PS51012"/>
    </source>
</evidence>
<evidence type="ECO:0000313" key="13">
    <source>
        <dbReference type="EMBL" id="EAG9352260.1"/>
    </source>
</evidence>
<keyword evidence="6 8" id="KW-1133">Transmembrane helix</keyword>
<evidence type="ECO:0000313" key="19">
    <source>
        <dbReference type="EMBL" id="NYA02780.1"/>
    </source>
</evidence>
<evidence type="ECO:0000313" key="27">
    <source>
        <dbReference type="Proteomes" id="UP000489121"/>
    </source>
</evidence>
<evidence type="ECO:0000313" key="26">
    <source>
        <dbReference type="Proteomes" id="UP000467536"/>
    </source>
</evidence>
<dbReference type="EMBL" id="AABEKN010000001">
    <property type="protein sequence ID" value="EAG9352260.1"/>
    <property type="molecule type" value="Genomic_DNA"/>
</dbReference>
<dbReference type="EMBL" id="AANEHK010000019">
    <property type="protein sequence ID" value="EDO0987139.1"/>
    <property type="molecule type" value="Genomic_DNA"/>
</dbReference>
<reference evidence="20 22" key="1">
    <citation type="journal article" date="2018" name="BMC Genomics">
        <title>Genes significantly associated with lineage II food isolates of Listeria monocytogenes.</title>
        <authorList>
            <person name="Pirone-Davies C."/>
            <person name="Chen Y."/>
            <person name="Pightling A."/>
            <person name="Ryan G."/>
            <person name="Wang Y."/>
            <person name="Yao K."/>
            <person name="Hoffmann M."/>
            <person name="Allard M.W."/>
        </authorList>
    </citation>
    <scope>NUCLEOTIDE SEQUENCE [LARGE SCALE GENOMIC DNA]</scope>
    <source>
        <strain evidence="20 22">PNUSAL000550</strain>
    </source>
</reference>
<dbReference type="InterPro" id="IPR013525">
    <property type="entry name" value="ABC2_TM"/>
</dbReference>
<reference evidence="28 29" key="4">
    <citation type="submission" date="2019-04" db="EMBL/GenBank/DDBJ databases">
        <authorList>
            <consortium name="GenomeTrakr network: Whole genome sequencing for foodborne pathogen traceback"/>
        </authorList>
    </citation>
    <scope>NUCLEOTIDE SEQUENCE [LARGE SCALE GENOMIC DNA]</scope>
    <source>
        <strain evidence="14 28">CFSAN072474</strain>
        <strain evidence="13 29">CFSAN072502</strain>
    </source>
</reference>
<dbReference type="InterPro" id="IPR047817">
    <property type="entry name" value="ABC2_TM_bact-type"/>
</dbReference>
<keyword evidence="4 8" id="KW-1003">Cell membrane</keyword>
<organism evidence="17 26">
    <name type="scientific">Listeria monocytogenes</name>
    <dbReference type="NCBI Taxonomy" id="1639"/>
    <lineage>
        <taxon>Bacteria</taxon>
        <taxon>Bacillati</taxon>
        <taxon>Bacillota</taxon>
        <taxon>Bacilli</taxon>
        <taxon>Bacillales</taxon>
        <taxon>Listeriaceae</taxon>
        <taxon>Listeria</taxon>
    </lineage>
</organism>
<dbReference type="Pfam" id="PF01061">
    <property type="entry name" value="ABC2_membrane"/>
    <property type="match status" value="1"/>
</dbReference>
<dbReference type="GO" id="GO:0140359">
    <property type="term" value="F:ABC-type transporter activity"/>
    <property type="evidence" value="ECO:0007669"/>
    <property type="project" value="InterPro"/>
</dbReference>
<dbReference type="Proteomes" id="UP000528151">
    <property type="component" value="Unassembled WGS sequence"/>
</dbReference>
<dbReference type="PANTHER" id="PTHR30413">
    <property type="entry name" value="INNER MEMBRANE TRANSPORT PERMEASE"/>
    <property type="match status" value="1"/>
</dbReference>
<feature type="transmembrane region" description="Helical" evidence="8">
    <location>
        <begin position="74"/>
        <end position="95"/>
    </location>
</feature>
<feature type="transmembrane region" description="Helical" evidence="8">
    <location>
        <begin position="237"/>
        <end position="257"/>
    </location>
</feature>
<evidence type="ECO:0000256" key="7">
    <source>
        <dbReference type="ARBA" id="ARBA00023136"/>
    </source>
</evidence>
<evidence type="ECO:0000313" key="25">
    <source>
        <dbReference type="Proteomes" id="UP000368512"/>
    </source>
</evidence>
<feature type="domain" description="ABC transmembrane type-2" evidence="9">
    <location>
        <begin position="35"/>
        <end position="259"/>
    </location>
</feature>
<evidence type="ECO:0000313" key="28">
    <source>
        <dbReference type="Proteomes" id="UP000522199"/>
    </source>
</evidence>
<dbReference type="Proteomes" id="UP000489121">
    <property type="component" value="Unassembled WGS sequence"/>
</dbReference>
<sequence>MKQVMEVIKEQIKNLPMIFRIARYEDKATYQSHYLGLAWQILNPLIQIAIYYFVFGFGMNAKSGSDASYIEWMLAGIIPWFFISAVILQGANSIYNKIGMVSKMNFPMSILPNITIVSNLTSYFTMMVILLGLLAINGTPITIYWGQYLYYFVAMIAFLFSVTLFNATISVLVRDYYIMLQSVMRVLFYVTGIVWNLETMLPQWLVDLLKLNPIYYVVNGFRETFLMNKGFWESPSYTMYFWLITLTLLFVGATLHMKFRERFVDYL</sequence>
<reference evidence="19 32" key="9">
    <citation type="submission" date="2020-06" db="EMBL/GenBank/DDBJ databases">
        <title>Two Listeria outbreaks in Switzerland in 2018 and 2020.</title>
        <authorList>
            <person name="Stevens M.J.A."/>
            <person name="Bloemberg G."/>
            <person name="Nusch-Inderbinnen M."/>
            <person name="Stephan R."/>
        </authorList>
    </citation>
    <scope>NUCLEOTIDE SEQUENCE [LARGE SCALE GENOMIC DNA]</scope>
    <source>
        <strain evidence="19 32">N18-0707</strain>
    </source>
</reference>
<evidence type="ECO:0000256" key="2">
    <source>
        <dbReference type="ARBA" id="ARBA00007783"/>
    </source>
</evidence>
<dbReference type="Proteomes" id="UP000467536">
    <property type="component" value="Unassembled WGS sequence"/>
</dbReference>
<evidence type="ECO:0000313" key="12">
    <source>
        <dbReference type="EMBL" id="EAG4463204.1"/>
    </source>
</evidence>
<evidence type="ECO:0000313" key="18">
    <source>
        <dbReference type="EMBL" id="HAA8054567.1"/>
    </source>
</evidence>
<dbReference type="GO" id="GO:0015920">
    <property type="term" value="P:lipopolysaccharide transport"/>
    <property type="evidence" value="ECO:0007669"/>
    <property type="project" value="TreeGrafter"/>
</dbReference>
<comment type="subcellular location">
    <subcellularLocation>
        <location evidence="1 8">Cell membrane</location>
        <topology evidence="1 8">Multi-pass membrane protein</topology>
    </subcellularLocation>
</comment>
<dbReference type="EMBL" id="AALGDA010000041">
    <property type="protein sequence ID" value="ECY9783570.1"/>
    <property type="molecule type" value="Genomic_DNA"/>
</dbReference>